<dbReference type="Gene3D" id="3.40.50.2020">
    <property type="match status" value="1"/>
</dbReference>
<dbReference type="EMBL" id="BNAJ01000014">
    <property type="protein sequence ID" value="GHF60593.1"/>
    <property type="molecule type" value="Genomic_DNA"/>
</dbReference>
<comment type="caution">
    <text evidence="1">The sequence shown here is derived from an EMBL/GenBank/DDBJ whole genome shotgun (WGS) entry which is preliminary data.</text>
</comment>
<dbReference type="InterPro" id="IPR000836">
    <property type="entry name" value="PRTase_dom"/>
</dbReference>
<organism evidence="1 2">
    <name type="scientific">Deinococcus metalli</name>
    <dbReference type="NCBI Taxonomy" id="1141878"/>
    <lineage>
        <taxon>Bacteria</taxon>
        <taxon>Thermotogati</taxon>
        <taxon>Deinococcota</taxon>
        <taxon>Deinococci</taxon>
        <taxon>Deinococcales</taxon>
        <taxon>Deinococcaceae</taxon>
        <taxon>Deinococcus</taxon>
    </lineage>
</organism>
<dbReference type="InterPro" id="IPR029057">
    <property type="entry name" value="PRTase-like"/>
</dbReference>
<dbReference type="GO" id="GO:0016757">
    <property type="term" value="F:glycosyltransferase activity"/>
    <property type="evidence" value="ECO:0007669"/>
    <property type="project" value="UniProtKB-KW"/>
</dbReference>
<protein>
    <submittedName>
        <fullName evidence="1">Orotate phosphoribosyltransferase</fullName>
    </submittedName>
</protein>
<accession>A0ABQ3JT22</accession>
<keyword evidence="2" id="KW-1185">Reference proteome</keyword>
<gene>
    <name evidence="1" type="primary">pyrE</name>
    <name evidence="1" type="ORF">GCM10017781_41000</name>
</gene>
<dbReference type="CDD" id="cd06223">
    <property type="entry name" value="PRTases_typeI"/>
    <property type="match status" value="1"/>
</dbReference>
<dbReference type="Proteomes" id="UP000619376">
    <property type="component" value="Unassembled WGS sequence"/>
</dbReference>
<evidence type="ECO:0000313" key="1">
    <source>
        <dbReference type="EMBL" id="GHF60593.1"/>
    </source>
</evidence>
<keyword evidence="1" id="KW-0808">Transferase</keyword>
<proteinExistence type="predicted"/>
<keyword evidence="1" id="KW-0328">Glycosyltransferase</keyword>
<dbReference type="SUPFAM" id="SSF53271">
    <property type="entry name" value="PRTase-like"/>
    <property type="match status" value="1"/>
</dbReference>
<reference evidence="2" key="1">
    <citation type="journal article" date="2019" name="Int. J. Syst. Evol. Microbiol.">
        <title>The Global Catalogue of Microorganisms (GCM) 10K type strain sequencing project: providing services to taxonomists for standard genome sequencing and annotation.</title>
        <authorList>
            <consortium name="The Broad Institute Genomics Platform"/>
            <consortium name="The Broad Institute Genome Sequencing Center for Infectious Disease"/>
            <person name="Wu L."/>
            <person name="Ma J."/>
        </authorList>
    </citation>
    <scope>NUCLEOTIDE SEQUENCE [LARGE SCALE GENOMIC DNA]</scope>
    <source>
        <strain evidence="2">CGMCC 1.18437</strain>
    </source>
</reference>
<name>A0ABQ3JT22_9DEIO</name>
<evidence type="ECO:0000313" key="2">
    <source>
        <dbReference type="Proteomes" id="UP000619376"/>
    </source>
</evidence>
<sequence>MLRPVSHHLQELLHHHGALRPGHTVFRSGGHSDGWIEKGSVMRHPRVLEEVARWQAAQVREAFPAVTLLVGAPACGAVLATLVARELDVPVAYVLTDGDLRWHRMHEPEAGYGVVYIDDLICTGEGSRLVVDFLRTQGQEVLGVSAWVSRAALPVPLVTLLPASFETYVAAICPLCREGEAVQHVDVRE</sequence>